<evidence type="ECO:0000313" key="2">
    <source>
        <dbReference type="EMBL" id="AWW37088.1"/>
    </source>
</evidence>
<name>A0A2Z4IWY5_9ACTN</name>
<feature type="region of interest" description="Disordered" evidence="1">
    <location>
        <begin position="49"/>
        <end position="96"/>
    </location>
</feature>
<dbReference type="Proteomes" id="UP000249616">
    <property type="component" value="Chromosome"/>
</dbReference>
<organism evidence="2 3">
    <name type="scientific">Streptomyces cadmiisoli</name>
    <dbReference type="NCBI Taxonomy" id="2184053"/>
    <lineage>
        <taxon>Bacteria</taxon>
        <taxon>Bacillati</taxon>
        <taxon>Actinomycetota</taxon>
        <taxon>Actinomycetes</taxon>
        <taxon>Kitasatosporales</taxon>
        <taxon>Streptomycetaceae</taxon>
        <taxon>Streptomyces</taxon>
        <taxon>Streptomyces aurantiacus group</taxon>
    </lineage>
</organism>
<dbReference type="KEGG" id="scad:DN051_10970"/>
<dbReference type="AlphaFoldDB" id="A0A2Z4IWY5"/>
<evidence type="ECO:0000256" key="1">
    <source>
        <dbReference type="SAM" id="MobiDB-lite"/>
    </source>
</evidence>
<reference evidence="2 3" key="1">
    <citation type="journal article" date="2019" name="Int. J. Syst. Evol. Microbiol.">
        <title>Streptomyces cadmiisoli sp. nov., a novel actinomycete isolated from cadmium-contaminated soil.</title>
        <authorList>
            <person name="Li K."/>
            <person name="Tang X."/>
            <person name="Zhao J."/>
            <person name="Guo Y."/>
            <person name="Tang Y."/>
            <person name="Gao J."/>
        </authorList>
    </citation>
    <scope>NUCLEOTIDE SEQUENCE [LARGE SCALE GENOMIC DNA]</scope>
    <source>
        <strain evidence="2 3">ZFG47</strain>
    </source>
</reference>
<proteinExistence type="predicted"/>
<dbReference type="EMBL" id="CP030073">
    <property type="protein sequence ID" value="AWW37088.1"/>
    <property type="molecule type" value="Genomic_DNA"/>
</dbReference>
<feature type="compositionally biased region" description="Low complexity" evidence="1">
    <location>
        <begin position="49"/>
        <end position="76"/>
    </location>
</feature>
<gene>
    <name evidence="2" type="ORF">DN051_10970</name>
</gene>
<sequence length="177" mass="17598">MSNRYLDLRGATGRAAPLVVLRCAALLAVLMWLLPVCAHSAEEAVRTTPAAAPGTAPAAPAPAASVPGSAPADSVPGTSVPTASGPGDPPAAAAAARAFRAGDVHDCPDLEHRPGDTHCRPAAKAVASTASSGVPVPPPRATDVTGAGRDGLSPPCRGTPDVLVRTPGIHRLGIQRI</sequence>
<accession>A0A2Z4IWY5</accession>
<dbReference type="RefSeq" id="WP_112438609.1">
    <property type="nucleotide sequence ID" value="NZ_CP030073.1"/>
</dbReference>
<protein>
    <submittedName>
        <fullName evidence="2">Uncharacterized protein</fullName>
    </submittedName>
</protein>
<evidence type="ECO:0000313" key="3">
    <source>
        <dbReference type="Proteomes" id="UP000249616"/>
    </source>
</evidence>
<keyword evidence="3" id="KW-1185">Reference proteome</keyword>